<dbReference type="EMBL" id="CAFBNE010000102">
    <property type="protein sequence ID" value="CAB4964734.1"/>
    <property type="molecule type" value="Genomic_DNA"/>
</dbReference>
<gene>
    <name evidence="1" type="ORF">UFOPK3772_02553</name>
</gene>
<sequence length="230" mass="23123">MRSRPKAAAVIGSLAITATLLLAGCGGSSTADAPSAAAWNPPRPAGIADDLWASMSKDPAATDPAVLAEACTDLAPMSASDIDGAISLSEGSTPEEWQAWGDYVLAYLTPLCASLPAGAAEESTEPSAEASAQAAATTGGVSADQAVLFVKVLCDFNSENGGTAVFDQAAGTCTGLGLGTDGDMISSEYIIENLNAYIMSRSFVCPDASDAEPSAECQVAFIESEVAAAE</sequence>
<organism evidence="1">
    <name type="scientific">freshwater metagenome</name>
    <dbReference type="NCBI Taxonomy" id="449393"/>
    <lineage>
        <taxon>unclassified sequences</taxon>
        <taxon>metagenomes</taxon>
        <taxon>ecological metagenomes</taxon>
    </lineage>
</organism>
<dbReference type="PROSITE" id="PS51257">
    <property type="entry name" value="PROKAR_LIPOPROTEIN"/>
    <property type="match status" value="1"/>
</dbReference>
<accession>A0A6J7LG92</accession>
<proteinExistence type="predicted"/>
<protein>
    <submittedName>
        <fullName evidence="1">Unannotated protein</fullName>
    </submittedName>
</protein>
<reference evidence="1" key="1">
    <citation type="submission" date="2020-05" db="EMBL/GenBank/DDBJ databases">
        <authorList>
            <person name="Chiriac C."/>
            <person name="Salcher M."/>
            <person name="Ghai R."/>
            <person name="Kavagutti S V."/>
        </authorList>
    </citation>
    <scope>NUCLEOTIDE SEQUENCE</scope>
</reference>
<dbReference type="AlphaFoldDB" id="A0A6J7LG92"/>
<name>A0A6J7LG92_9ZZZZ</name>
<evidence type="ECO:0000313" key="1">
    <source>
        <dbReference type="EMBL" id="CAB4964734.1"/>
    </source>
</evidence>